<dbReference type="InterPro" id="IPR019775">
    <property type="entry name" value="WD40_repeat_CS"/>
</dbReference>
<feature type="repeat" description="WD" evidence="8">
    <location>
        <begin position="155"/>
        <end position="184"/>
    </location>
</feature>
<dbReference type="PANTHER" id="PTHR19877:SF1">
    <property type="entry name" value="EUKARYOTIC TRANSLATION INITIATION FACTOR 3 SUBUNIT I"/>
    <property type="match status" value="1"/>
</dbReference>
<evidence type="ECO:0000256" key="7">
    <source>
        <dbReference type="HAMAP-Rule" id="MF_03008"/>
    </source>
</evidence>
<keyword evidence="5 7" id="KW-0648">Protein biosynthesis</keyword>
<comment type="subcellular location">
    <subcellularLocation>
        <location evidence="7">Cytoplasm</location>
    </subcellularLocation>
</comment>
<dbReference type="Proteomes" id="UP000186594">
    <property type="component" value="Unassembled WGS sequence"/>
</dbReference>
<evidence type="ECO:0000256" key="1">
    <source>
        <dbReference type="ARBA" id="ARBA00022490"/>
    </source>
</evidence>
<dbReference type="EMBL" id="LXFE01000833">
    <property type="protein sequence ID" value="OLL24400.1"/>
    <property type="molecule type" value="Genomic_DNA"/>
</dbReference>
<sequence length="331" mass="37125">MKPILLQGHERSLTQIIFNKDGDLLFSVSKDTVANVWFYHNGERLGTYSGHNGAIWSIHVNSTSTIAATGSADNSLRLWEVQTGRQIDKWEFPTAIKRVEFRPDDSMLLGITEQRMGYPGSVIILPIVNDLKAIQASEPLIEMNTVDSKATVAGWSYDDDFIITGHEDGSVSKWDWKAGKRISNVQGHEKEITDLQFSPDRTYFITASKDKTAMIYDSDTLEVLKTYLSDTPLNTAAITPIKDFIVVGGGQEARDVTTTLARQGKFEARFYHKIFSDEIGRIKGHFGPLNTIAVHPDGIGYASGGEDGYVRVHQFDKSYFDFAYEVERREI</sequence>
<keyword evidence="1 7" id="KW-0963">Cytoplasm</keyword>
<comment type="function">
    <text evidence="7">Component of the eukaryotic translation initiation factor 3 (eIF-3) complex, which is involved in protein synthesis of a specialized repertoire of mRNAs and, together with other initiation factors, stimulates binding of mRNA and methionyl-tRNAi to the 40S ribosome. The eIF-3 complex specifically targets and initiates translation of a subset of mRNAs involved in cell proliferation.</text>
</comment>
<dbReference type="GO" id="GO:0016282">
    <property type="term" value="C:eukaryotic 43S preinitiation complex"/>
    <property type="evidence" value="ECO:0007669"/>
    <property type="project" value="UniProtKB-UniRule"/>
</dbReference>
<dbReference type="InterPro" id="IPR036322">
    <property type="entry name" value="WD40_repeat_dom_sf"/>
</dbReference>
<protein>
    <recommendedName>
        <fullName evidence="7">Eukaryotic translation initiation factor 3 subunit I</fullName>
        <shortName evidence="7">eIF3i</shortName>
    </recommendedName>
    <alternativeName>
        <fullName evidence="7">Eukaryotic translation initiation factor 3 39 kDa subunit homolog</fullName>
        <shortName evidence="7">eIF-3 39 kDa subunit homolog</shortName>
    </alternativeName>
</protein>
<feature type="repeat" description="WD" evidence="8">
    <location>
        <begin position="282"/>
        <end position="312"/>
    </location>
</feature>
<evidence type="ECO:0000256" key="3">
    <source>
        <dbReference type="ARBA" id="ARBA00022574"/>
    </source>
</evidence>
<dbReference type="GO" id="GO:0003723">
    <property type="term" value="F:RNA binding"/>
    <property type="evidence" value="ECO:0007669"/>
    <property type="project" value="TreeGrafter"/>
</dbReference>
<evidence type="ECO:0000256" key="8">
    <source>
        <dbReference type="PROSITE-ProRule" id="PRU00221"/>
    </source>
</evidence>
<keyword evidence="2 7" id="KW-0396">Initiation factor</keyword>
<comment type="similarity">
    <text evidence="6">Belongs to the WD repeat STRAP family.</text>
</comment>
<organism evidence="9 10">
    <name type="scientific">Neolecta irregularis (strain DAH-3)</name>
    <dbReference type="NCBI Taxonomy" id="1198029"/>
    <lineage>
        <taxon>Eukaryota</taxon>
        <taxon>Fungi</taxon>
        <taxon>Dikarya</taxon>
        <taxon>Ascomycota</taxon>
        <taxon>Taphrinomycotina</taxon>
        <taxon>Neolectales</taxon>
        <taxon>Neolectaceae</taxon>
        <taxon>Neolecta</taxon>
    </lineage>
</organism>
<dbReference type="Pfam" id="PF24805">
    <property type="entry name" value="EIF3I"/>
    <property type="match status" value="1"/>
</dbReference>
<dbReference type="OrthoDB" id="24966at2759"/>
<evidence type="ECO:0000256" key="2">
    <source>
        <dbReference type="ARBA" id="ARBA00022540"/>
    </source>
</evidence>
<keyword evidence="3 8" id="KW-0853">WD repeat</keyword>
<dbReference type="InterPro" id="IPR027525">
    <property type="entry name" value="eIF3i"/>
</dbReference>
<comment type="caution">
    <text evidence="9">The sequence shown here is derived from an EMBL/GenBank/DDBJ whole genome shotgun (WGS) entry which is preliminary data.</text>
</comment>
<accession>A0A1U7LP03</accession>
<dbReference type="GO" id="GO:0003743">
    <property type="term" value="F:translation initiation factor activity"/>
    <property type="evidence" value="ECO:0007669"/>
    <property type="project" value="UniProtKB-UniRule"/>
</dbReference>
<keyword evidence="10" id="KW-1185">Reference proteome</keyword>
<dbReference type="FunFam" id="2.130.10.10:FF:000127">
    <property type="entry name" value="Eukaryotic translation initiation factor 3 subunit I"/>
    <property type="match status" value="1"/>
</dbReference>
<dbReference type="PROSITE" id="PS00678">
    <property type="entry name" value="WD_REPEATS_1"/>
    <property type="match status" value="1"/>
</dbReference>
<dbReference type="GO" id="GO:0071540">
    <property type="term" value="C:eukaryotic translation initiation factor 3 complex, eIF3e"/>
    <property type="evidence" value="ECO:0007669"/>
    <property type="project" value="EnsemblFungi"/>
</dbReference>
<feature type="repeat" description="WD" evidence="8">
    <location>
        <begin position="48"/>
        <end position="89"/>
    </location>
</feature>
<comment type="similarity">
    <text evidence="7">Belongs to the eIF-3 subunit I family.</text>
</comment>
<dbReference type="AlphaFoldDB" id="A0A1U7LP03"/>
<keyword evidence="4" id="KW-0677">Repeat</keyword>
<dbReference type="STRING" id="1198029.A0A1U7LP03"/>
<dbReference type="GO" id="GO:0034399">
    <property type="term" value="C:nuclear periphery"/>
    <property type="evidence" value="ECO:0007669"/>
    <property type="project" value="EnsemblFungi"/>
</dbReference>
<dbReference type="SMART" id="SM00320">
    <property type="entry name" value="WD40"/>
    <property type="match status" value="5"/>
</dbReference>
<evidence type="ECO:0000313" key="10">
    <source>
        <dbReference type="Proteomes" id="UP000186594"/>
    </source>
</evidence>
<dbReference type="OMA" id="VWFSHNG"/>
<feature type="repeat" description="WD" evidence="8">
    <location>
        <begin position="6"/>
        <end position="47"/>
    </location>
</feature>
<dbReference type="SUPFAM" id="SSF50978">
    <property type="entry name" value="WD40 repeat-like"/>
    <property type="match status" value="1"/>
</dbReference>
<comment type="subunit">
    <text evidence="7">Component of the eukaryotic translation initiation factor 3 (eIF-3) complex.</text>
</comment>
<dbReference type="InterPro" id="IPR015943">
    <property type="entry name" value="WD40/YVTN_repeat-like_dom_sf"/>
</dbReference>
<feature type="repeat" description="WD" evidence="8">
    <location>
        <begin position="185"/>
        <end position="226"/>
    </location>
</feature>
<evidence type="ECO:0000256" key="5">
    <source>
        <dbReference type="ARBA" id="ARBA00022917"/>
    </source>
</evidence>
<dbReference type="GO" id="GO:0033290">
    <property type="term" value="C:eukaryotic 48S preinitiation complex"/>
    <property type="evidence" value="ECO:0007669"/>
    <property type="project" value="UniProtKB-UniRule"/>
</dbReference>
<dbReference type="GO" id="GO:0071541">
    <property type="term" value="C:eukaryotic translation initiation factor 3 complex, eIF3m"/>
    <property type="evidence" value="ECO:0007669"/>
    <property type="project" value="EnsemblFungi"/>
</dbReference>
<dbReference type="GO" id="GO:0001732">
    <property type="term" value="P:formation of cytoplasmic translation initiation complex"/>
    <property type="evidence" value="ECO:0007669"/>
    <property type="project" value="UniProtKB-UniRule"/>
</dbReference>
<dbReference type="Gene3D" id="2.130.10.10">
    <property type="entry name" value="YVTN repeat-like/Quinoprotein amine dehydrogenase"/>
    <property type="match status" value="1"/>
</dbReference>
<evidence type="ECO:0000313" key="9">
    <source>
        <dbReference type="EMBL" id="OLL24400.1"/>
    </source>
</evidence>
<evidence type="ECO:0000256" key="4">
    <source>
        <dbReference type="ARBA" id="ARBA00022737"/>
    </source>
</evidence>
<dbReference type="PROSITE" id="PS50082">
    <property type="entry name" value="WD_REPEATS_2"/>
    <property type="match status" value="5"/>
</dbReference>
<dbReference type="HAMAP" id="MF_03008">
    <property type="entry name" value="eIF3i"/>
    <property type="match status" value="1"/>
</dbReference>
<name>A0A1U7LP03_NEOID</name>
<proteinExistence type="inferred from homology"/>
<evidence type="ECO:0000256" key="6">
    <source>
        <dbReference type="ARBA" id="ARBA00038394"/>
    </source>
</evidence>
<dbReference type="PANTHER" id="PTHR19877">
    <property type="entry name" value="EUKARYOTIC TRANSLATION INITIATION FACTOR 3 SUBUNIT I"/>
    <property type="match status" value="1"/>
</dbReference>
<gene>
    <name evidence="7" type="primary">TIF34</name>
    <name evidence="9" type="ORF">NEOLI_003668</name>
</gene>
<reference evidence="9 10" key="1">
    <citation type="submission" date="2016-04" db="EMBL/GenBank/DDBJ databases">
        <title>Evolutionary innovation and constraint leading to complex multicellularity in the Ascomycota.</title>
        <authorList>
            <person name="Cisse O."/>
            <person name="Nguyen A."/>
            <person name="Hewitt D.A."/>
            <person name="Jedd G."/>
            <person name="Stajich J.E."/>
        </authorList>
    </citation>
    <scope>NUCLEOTIDE SEQUENCE [LARGE SCALE GENOMIC DNA]</scope>
    <source>
        <strain evidence="9 10">DAH-3</strain>
    </source>
</reference>
<dbReference type="PROSITE" id="PS50294">
    <property type="entry name" value="WD_REPEATS_REGION"/>
    <property type="match status" value="3"/>
</dbReference>
<dbReference type="InterPro" id="IPR001680">
    <property type="entry name" value="WD40_rpt"/>
</dbReference>